<dbReference type="PANTHER" id="PTHR33841:SF1">
    <property type="entry name" value="DNA METHYLTRANSFERASE A"/>
    <property type="match status" value="1"/>
</dbReference>
<dbReference type="InterPro" id="IPR011639">
    <property type="entry name" value="MethylTrfase_TaqI-like_dom"/>
</dbReference>
<accession>A0ABW1VDB7</accession>
<dbReference type="Pfam" id="PF07669">
    <property type="entry name" value="Eco57I"/>
    <property type="match status" value="1"/>
</dbReference>
<evidence type="ECO:0000313" key="7">
    <source>
        <dbReference type="EMBL" id="MFC6355758.1"/>
    </source>
</evidence>
<feature type="domain" description="Type II methyltransferase M.TaqI-like" evidence="6">
    <location>
        <begin position="220"/>
        <end position="305"/>
    </location>
</feature>
<evidence type="ECO:0000256" key="1">
    <source>
        <dbReference type="ARBA" id="ARBA00011900"/>
    </source>
</evidence>
<protein>
    <recommendedName>
        <fullName evidence="1">site-specific DNA-methyltransferase (adenine-specific)</fullName>
        <ecNumber evidence="1">2.1.1.72</ecNumber>
    </recommendedName>
</protein>
<keyword evidence="8" id="KW-1185">Reference proteome</keyword>
<comment type="caution">
    <text evidence="7">The sequence shown here is derived from an EMBL/GenBank/DDBJ whole genome shotgun (WGS) entry which is preliminary data.</text>
</comment>
<dbReference type="Proteomes" id="UP001596306">
    <property type="component" value="Unassembled WGS sequence"/>
</dbReference>
<evidence type="ECO:0000256" key="2">
    <source>
        <dbReference type="ARBA" id="ARBA00022603"/>
    </source>
</evidence>
<comment type="catalytic activity">
    <reaction evidence="5">
        <text>a 2'-deoxyadenosine in DNA + S-adenosyl-L-methionine = an N(6)-methyl-2'-deoxyadenosine in DNA + S-adenosyl-L-homocysteine + H(+)</text>
        <dbReference type="Rhea" id="RHEA:15197"/>
        <dbReference type="Rhea" id="RHEA-COMP:12418"/>
        <dbReference type="Rhea" id="RHEA-COMP:12419"/>
        <dbReference type="ChEBI" id="CHEBI:15378"/>
        <dbReference type="ChEBI" id="CHEBI:57856"/>
        <dbReference type="ChEBI" id="CHEBI:59789"/>
        <dbReference type="ChEBI" id="CHEBI:90615"/>
        <dbReference type="ChEBI" id="CHEBI:90616"/>
        <dbReference type="EC" id="2.1.1.72"/>
    </reaction>
</comment>
<evidence type="ECO:0000256" key="3">
    <source>
        <dbReference type="ARBA" id="ARBA00022679"/>
    </source>
</evidence>
<keyword evidence="3" id="KW-0808">Transferase</keyword>
<dbReference type="EC" id="2.1.1.72" evidence="1"/>
<keyword evidence="4" id="KW-0949">S-adenosyl-L-methionine</keyword>
<evidence type="ECO:0000313" key="8">
    <source>
        <dbReference type="Proteomes" id="UP001596306"/>
    </source>
</evidence>
<evidence type="ECO:0000256" key="5">
    <source>
        <dbReference type="ARBA" id="ARBA00047942"/>
    </source>
</evidence>
<dbReference type="SUPFAM" id="SSF53335">
    <property type="entry name" value="S-adenosyl-L-methionine-dependent methyltransferases"/>
    <property type="match status" value="1"/>
</dbReference>
<sequence>MTPAAASAAPDGAPQSGNSGYAEAAVGLASWWQTKVAQAGLEAVAGDLLADLEARPPAQLSTSDHTPSTTDPWALGTAYVGSLDLHERAQHGRHYTPRDLAEHLWKMTRAAMGFGVDDHRLPGLLRDPAVGGGALLIAPLREHLRASANVDPSLVLSSLPNLIEGIDNDPWAVYLANVVLAAEMLPTWARIPSARRRPLPELVRVGDGLDPDLSPAHSWIMNPPYGRQTLTPERRAQFADTLFGHANLYGLFMASALDRTAPDGAIGALVPTSFSAGLYFHRLRERLSEKAPLRSMMFVHDRDGVFGGVLQETCLAVFTPKRARRTTITRINGHVTDVVKVPSPRTSEPWLLPRESRDAATAAAASSLPLTLRDCGWQASTGPLVWNRRRDDLFARKAKNRARVIWAVDMQDGEIHRARARDSLRYLTLSAKNDESVMLLRTPAVLVQRTTAPEQERRLIVATLNESELTANGGYVVIENHINVLRPNTAAPSLTLSTLARVLASPTFDRLMRCISGSVAVSAYELEALPLPDHDVLRAWNDLDGTELDAAIESAYRIALTS</sequence>
<keyword evidence="2 7" id="KW-0489">Methyltransferase</keyword>
<dbReference type="Gene3D" id="3.40.50.150">
    <property type="entry name" value="Vaccinia Virus protein VP39"/>
    <property type="match status" value="1"/>
</dbReference>
<evidence type="ECO:0000259" key="6">
    <source>
        <dbReference type="Pfam" id="PF07669"/>
    </source>
</evidence>
<dbReference type="RefSeq" id="WP_386729006.1">
    <property type="nucleotide sequence ID" value="NZ_JBHSTP010000001.1"/>
</dbReference>
<dbReference type="PANTHER" id="PTHR33841">
    <property type="entry name" value="DNA METHYLTRANSFERASE YEEA-RELATED"/>
    <property type="match status" value="1"/>
</dbReference>
<proteinExistence type="predicted"/>
<dbReference type="GO" id="GO:0032259">
    <property type="term" value="P:methylation"/>
    <property type="evidence" value="ECO:0007669"/>
    <property type="project" value="UniProtKB-KW"/>
</dbReference>
<dbReference type="InterPro" id="IPR029063">
    <property type="entry name" value="SAM-dependent_MTases_sf"/>
</dbReference>
<name>A0ABW1VDB7_9MICO</name>
<organism evidence="7 8">
    <name type="scientific">Luethyella okanaganae</name>
    <dbReference type="NCBI Taxonomy" id="69372"/>
    <lineage>
        <taxon>Bacteria</taxon>
        <taxon>Bacillati</taxon>
        <taxon>Actinomycetota</taxon>
        <taxon>Actinomycetes</taxon>
        <taxon>Micrococcales</taxon>
        <taxon>Microbacteriaceae</taxon>
        <taxon>Luethyella</taxon>
    </lineage>
</organism>
<evidence type="ECO:0000256" key="4">
    <source>
        <dbReference type="ARBA" id="ARBA00022691"/>
    </source>
</evidence>
<reference evidence="8" key="1">
    <citation type="journal article" date="2019" name="Int. J. Syst. Evol. Microbiol.">
        <title>The Global Catalogue of Microorganisms (GCM) 10K type strain sequencing project: providing services to taxonomists for standard genome sequencing and annotation.</title>
        <authorList>
            <consortium name="The Broad Institute Genomics Platform"/>
            <consortium name="The Broad Institute Genome Sequencing Center for Infectious Disease"/>
            <person name="Wu L."/>
            <person name="Ma J."/>
        </authorList>
    </citation>
    <scope>NUCLEOTIDE SEQUENCE [LARGE SCALE GENOMIC DNA]</scope>
    <source>
        <strain evidence="8">CCUG 43304</strain>
    </source>
</reference>
<dbReference type="GO" id="GO:0008168">
    <property type="term" value="F:methyltransferase activity"/>
    <property type="evidence" value="ECO:0007669"/>
    <property type="project" value="UniProtKB-KW"/>
</dbReference>
<gene>
    <name evidence="7" type="ORF">ACFQB0_06520</name>
</gene>
<dbReference type="PRINTS" id="PR00507">
    <property type="entry name" value="N12N6MTFRASE"/>
</dbReference>
<dbReference type="InterPro" id="IPR050953">
    <property type="entry name" value="N4_N6_ade-DNA_methylase"/>
</dbReference>
<dbReference type="EMBL" id="JBHSTP010000001">
    <property type="protein sequence ID" value="MFC6355758.1"/>
    <property type="molecule type" value="Genomic_DNA"/>
</dbReference>